<dbReference type="PIRSF" id="PIRSF026631">
    <property type="entry name" value="UCP026631"/>
    <property type="match status" value="1"/>
</dbReference>
<feature type="transmembrane region" description="Helical" evidence="1">
    <location>
        <begin position="222"/>
        <end position="248"/>
    </location>
</feature>
<comment type="caution">
    <text evidence="3">The sequence shown here is derived from an EMBL/GenBank/DDBJ whole genome shotgun (WGS) entry which is preliminary data.</text>
</comment>
<feature type="domain" description="YdbS-like PH" evidence="2">
    <location>
        <begin position="399"/>
        <end position="466"/>
    </location>
</feature>
<keyword evidence="1" id="KW-1133">Transmembrane helix</keyword>
<proteinExistence type="predicted"/>
<protein>
    <submittedName>
        <fullName evidence="3">Putative membrane protein</fullName>
    </submittedName>
</protein>
<dbReference type="RefSeq" id="WP_116236920.1">
    <property type="nucleotide sequence ID" value="NZ_QRDP01000004.1"/>
</dbReference>
<feature type="transmembrane region" description="Helical" evidence="1">
    <location>
        <begin position="364"/>
        <end position="381"/>
    </location>
</feature>
<evidence type="ECO:0000259" key="2">
    <source>
        <dbReference type="Pfam" id="PF03703"/>
    </source>
</evidence>
<keyword evidence="1" id="KW-0812">Transmembrane</keyword>
<dbReference type="AlphaFoldDB" id="A0A3D9FIR2"/>
<evidence type="ECO:0000313" key="3">
    <source>
        <dbReference type="EMBL" id="RED17679.1"/>
    </source>
</evidence>
<keyword evidence="4" id="KW-1185">Reference proteome</keyword>
<feature type="domain" description="YdbS-like PH" evidence="2">
    <location>
        <begin position="256"/>
        <end position="312"/>
    </location>
</feature>
<feature type="transmembrane region" description="Helical" evidence="1">
    <location>
        <begin position="177"/>
        <end position="200"/>
    </location>
</feature>
<evidence type="ECO:0000256" key="1">
    <source>
        <dbReference type="SAM" id="Phobius"/>
    </source>
</evidence>
<gene>
    <name evidence="3" type="ORF">DFR46_2730</name>
</gene>
<feature type="transmembrane region" description="Helical" evidence="1">
    <location>
        <begin position="43"/>
        <end position="65"/>
    </location>
</feature>
<accession>A0A3D9FIR2</accession>
<reference evidence="3 4" key="1">
    <citation type="submission" date="2018-07" db="EMBL/GenBank/DDBJ databases">
        <title>Genomic Encyclopedia of Type Strains, Phase IV (KMG-IV): sequencing the most valuable type-strain genomes for metagenomic binning, comparative biology and taxonomic classification.</title>
        <authorList>
            <person name="Goeker M."/>
        </authorList>
    </citation>
    <scope>NUCLEOTIDE SEQUENCE [LARGE SCALE GENOMIC DNA]</scope>
    <source>
        <strain evidence="3 4">DSM 26725</strain>
    </source>
</reference>
<name>A0A3D9FIR2_9SPHN</name>
<dbReference type="InterPro" id="IPR005182">
    <property type="entry name" value="YdbS-like_PH"/>
</dbReference>
<dbReference type="OrthoDB" id="8481729at2"/>
<dbReference type="EMBL" id="QRDP01000004">
    <property type="protein sequence ID" value="RED17679.1"/>
    <property type="molecule type" value="Genomic_DNA"/>
</dbReference>
<keyword evidence="1" id="KW-0472">Membrane</keyword>
<feature type="domain" description="YdbS-like PH" evidence="2">
    <location>
        <begin position="65"/>
        <end position="144"/>
    </location>
</feature>
<dbReference type="Pfam" id="PF03703">
    <property type="entry name" value="bPH_2"/>
    <property type="match status" value="3"/>
</dbReference>
<dbReference type="InterPro" id="IPR014529">
    <property type="entry name" value="UCP026631"/>
</dbReference>
<dbReference type="PANTHER" id="PTHR34473:SF2">
    <property type="entry name" value="UPF0699 TRANSMEMBRANE PROTEIN YDBT"/>
    <property type="match status" value="1"/>
</dbReference>
<evidence type="ECO:0000313" key="4">
    <source>
        <dbReference type="Proteomes" id="UP000256310"/>
    </source>
</evidence>
<dbReference type="Proteomes" id="UP000256310">
    <property type="component" value="Unassembled WGS sequence"/>
</dbReference>
<sequence>MSEEPENWARLHPATLAIRALERLPELVLGLPAAAYFIGDTGIVVALFLAGAGLAASMLFAFVYWRRFTYWVGPEQLVIESGIVNRNRRTIPFDRIQDVSLEQKLLARLFGVSIVRIETGSSGGDEGELDCVSRAEADRLRDRIRAYRAGNAEREYTVDEGKGEALPPLYAMDFRRLVVAGLFNFSLVFLAILGGVWQYLGSYLPAEYLDPSRWVGAYRKEAVGLISALSILSFAMLLLLVGIVTGLMRTIARDFGFRLTRTETGLRRERGLFTRTDVVIPLRRVQAGIVSTGIIKRLFGWSGLAVQSLGSDGNAGTHHEVSPLATSDELVPVLDELSMPLPPPARDFVRVSPKLIWRSWTQDGLALGIAVLIAAFFWNGWPLLLAAAPFLLIAPLLQYHAHGYCFWKDVLFVRRGFWRPRVTILPLAKAQSATLVRGLTQQGFGLATLAIGTAGASLASPLRILDLEEDTARNLLGERMLLD</sequence>
<organism evidence="3 4">
    <name type="scientific">Parasphingopyxis lamellibrachiae</name>
    <dbReference type="NCBI Taxonomy" id="680125"/>
    <lineage>
        <taxon>Bacteria</taxon>
        <taxon>Pseudomonadati</taxon>
        <taxon>Pseudomonadota</taxon>
        <taxon>Alphaproteobacteria</taxon>
        <taxon>Sphingomonadales</taxon>
        <taxon>Sphingomonadaceae</taxon>
        <taxon>Parasphingopyxis</taxon>
    </lineage>
</organism>
<dbReference type="PANTHER" id="PTHR34473">
    <property type="entry name" value="UPF0699 TRANSMEMBRANE PROTEIN YDBS"/>
    <property type="match status" value="1"/>
</dbReference>